<dbReference type="SUPFAM" id="SSF49401">
    <property type="entry name" value="Bacterial adhesins"/>
    <property type="match status" value="1"/>
</dbReference>
<keyword evidence="1" id="KW-0732">Signal</keyword>
<evidence type="ECO:0000259" key="2">
    <source>
        <dbReference type="Pfam" id="PF00419"/>
    </source>
</evidence>
<dbReference type="PANTHER" id="PTHR33420:SF26">
    <property type="entry name" value="FIMBRIAL SUBUNIT"/>
    <property type="match status" value="1"/>
</dbReference>
<gene>
    <name evidence="3" type="ORF">DZC75_19540</name>
</gene>
<feature type="chain" id="PRO_5042572604" evidence="1">
    <location>
        <begin position="19"/>
        <end position="161"/>
    </location>
</feature>
<dbReference type="GO" id="GO:0009289">
    <property type="term" value="C:pilus"/>
    <property type="evidence" value="ECO:0007669"/>
    <property type="project" value="InterPro"/>
</dbReference>
<dbReference type="AlphaFoldDB" id="A0AAI8KEG5"/>
<dbReference type="EMBL" id="CP031641">
    <property type="protein sequence ID" value="AXO90087.1"/>
    <property type="molecule type" value="Genomic_DNA"/>
</dbReference>
<accession>A0AAI8KEG5</accession>
<feature type="signal peptide" evidence="1">
    <location>
        <begin position="1"/>
        <end position="18"/>
    </location>
</feature>
<evidence type="ECO:0000313" key="3">
    <source>
        <dbReference type="EMBL" id="AXO90087.1"/>
    </source>
</evidence>
<proteinExistence type="predicted"/>
<sequence length="161" mass="17075">MNAWLILILVLSSTVALAQPASTVQLDVNGRLIEPACRLQFNTSMEVELGSANINQLKDDTVPVTEIPLSFDCRAGSGVSLVLTAAAGRFDEVTLLTNRPGLGLRLIGEGSQPGLTLGQPHLWTAGETPLVVSLRVKPVALETLPEAGTFTATLLMQLVYP</sequence>
<dbReference type="Proteomes" id="UP000258127">
    <property type="component" value="Chromosome"/>
</dbReference>
<name>A0AAI8KEG5_9PSED</name>
<dbReference type="InterPro" id="IPR000259">
    <property type="entry name" value="Adhesion_dom_fimbrial"/>
</dbReference>
<dbReference type="Pfam" id="PF00419">
    <property type="entry name" value="Fimbrial"/>
    <property type="match status" value="1"/>
</dbReference>
<dbReference type="PANTHER" id="PTHR33420">
    <property type="entry name" value="FIMBRIAL SUBUNIT ELFA-RELATED"/>
    <property type="match status" value="1"/>
</dbReference>
<dbReference type="InterPro" id="IPR050263">
    <property type="entry name" value="Bact_Fimbrial_Adh_Pro"/>
</dbReference>
<dbReference type="InterPro" id="IPR008966">
    <property type="entry name" value="Adhesion_dom_sf"/>
</dbReference>
<dbReference type="Gene3D" id="2.60.40.1090">
    <property type="entry name" value="Fimbrial-type adhesion domain"/>
    <property type="match status" value="1"/>
</dbReference>
<keyword evidence="4" id="KW-1185">Reference proteome</keyword>
<dbReference type="GO" id="GO:0043709">
    <property type="term" value="P:cell adhesion involved in single-species biofilm formation"/>
    <property type="evidence" value="ECO:0007669"/>
    <property type="project" value="TreeGrafter"/>
</dbReference>
<organism evidence="3 4">
    <name type="scientific">Pseudomonas parafulva</name>
    <dbReference type="NCBI Taxonomy" id="157782"/>
    <lineage>
        <taxon>Bacteria</taxon>
        <taxon>Pseudomonadati</taxon>
        <taxon>Pseudomonadota</taxon>
        <taxon>Gammaproteobacteria</taxon>
        <taxon>Pseudomonadales</taxon>
        <taxon>Pseudomonadaceae</taxon>
        <taxon>Pseudomonas</taxon>
    </lineage>
</organism>
<protein>
    <submittedName>
        <fullName evidence="3">Type 1 fimbrial protein</fullName>
    </submittedName>
</protein>
<feature type="domain" description="Fimbrial-type adhesion" evidence="2">
    <location>
        <begin position="29"/>
        <end position="160"/>
    </location>
</feature>
<dbReference type="InterPro" id="IPR036937">
    <property type="entry name" value="Adhesion_dom_fimbrial_sf"/>
</dbReference>
<evidence type="ECO:0000256" key="1">
    <source>
        <dbReference type="SAM" id="SignalP"/>
    </source>
</evidence>
<evidence type="ECO:0000313" key="4">
    <source>
        <dbReference type="Proteomes" id="UP000258127"/>
    </source>
</evidence>
<reference evidence="3 4" key="1">
    <citation type="submission" date="2018-08" db="EMBL/GenBank/DDBJ databases">
        <authorList>
            <person name="Lee Y."/>
            <person name="Kakembo D."/>
        </authorList>
    </citation>
    <scope>NUCLEOTIDE SEQUENCE [LARGE SCALE GENOMIC DNA]</scope>
    <source>
        <strain evidence="3 4">JBCS1880</strain>
    </source>
</reference>
<dbReference type="RefSeq" id="WP_116889416.1">
    <property type="nucleotide sequence ID" value="NZ_CP031641.1"/>
</dbReference>